<keyword evidence="1" id="KW-1133">Transmembrane helix</keyword>
<gene>
    <name evidence="2" type="ORF">AVDCRST_MAG56-6843</name>
</gene>
<evidence type="ECO:0000313" key="2">
    <source>
        <dbReference type="EMBL" id="CAA9319769.1"/>
    </source>
</evidence>
<dbReference type="AlphaFoldDB" id="A0A6J4L192"/>
<evidence type="ECO:0000256" key="1">
    <source>
        <dbReference type="SAM" id="Phobius"/>
    </source>
</evidence>
<keyword evidence="1" id="KW-0812">Transmembrane</keyword>
<name>A0A6J4L192_9SPHI</name>
<proteinExistence type="predicted"/>
<feature type="transmembrane region" description="Helical" evidence="1">
    <location>
        <begin position="132"/>
        <end position="150"/>
    </location>
</feature>
<organism evidence="2">
    <name type="scientific">uncultured Cytophagales bacterium</name>
    <dbReference type="NCBI Taxonomy" id="158755"/>
    <lineage>
        <taxon>Bacteria</taxon>
        <taxon>Pseudomonadati</taxon>
        <taxon>Bacteroidota</taxon>
        <taxon>Sphingobacteriia</taxon>
        <taxon>Sphingobacteriales</taxon>
        <taxon>environmental samples</taxon>
    </lineage>
</organism>
<reference evidence="2" key="1">
    <citation type="submission" date="2020-02" db="EMBL/GenBank/DDBJ databases">
        <authorList>
            <person name="Meier V. D."/>
        </authorList>
    </citation>
    <scope>NUCLEOTIDE SEQUENCE</scope>
    <source>
        <strain evidence="2">AVDCRST_MAG56</strain>
    </source>
</reference>
<dbReference type="GO" id="GO:0004553">
    <property type="term" value="F:hydrolase activity, hydrolyzing O-glycosyl compounds"/>
    <property type="evidence" value="ECO:0007669"/>
    <property type="project" value="UniProtKB-ARBA"/>
</dbReference>
<accession>A0A6J4L192</accession>
<dbReference type="SUPFAM" id="SSF49899">
    <property type="entry name" value="Concanavalin A-like lectins/glucanases"/>
    <property type="match status" value="1"/>
</dbReference>
<sequence>MLTGKTTGAPADEALPRCLRQIEAKVGWGSGEAWSTADFERLGEQIADQTGVSLSVTTLKRVWGRVKYASAPTETTLNALAAFAGYANWRECRNALLATPPATETEPLPAGTLEALGPPVPAPVARPRTRRGWLLGAGLVAGLAGVLVFFQNHAAIPPPDPADFSFSSRPVTRGIPNSVVFRYDASASPTDSVFIQQSWDPRRRQAVPRDGKEFTSIYYFPGFFKAKLLVGGRVVREHGLLIPSDDWVVAVRQEPVPVYFERDQVIRDGVLQLPVAAIEGRNVPMQPQPPTVRYRNVRDLKGLRNDNFTFETRLRNDFRTGSAACQNVLLGLMCEDDMMLIELCAKGCVANLGLYLAGHQVEPSRADLSGLGFEPGGWVTLRCQVRNRHVQLFVDGRKAYEATFPNQPVRLVGVSYDFEGTGSVDYVRFSRPDGEVVYEDTFDAPPAAAAP</sequence>
<dbReference type="EMBL" id="CADCTQ010000569">
    <property type="protein sequence ID" value="CAA9319769.1"/>
    <property type="molecule type" value="Genomic_DNA"/>
</dbReference>
<protein>
    <submittedName>
        <fullName evidence="2">Uncharacterized protein</fullName>
    </submittedName>
</protein>
<keyword evidence="1" id="KW-0472">Membrane</keyword>
<dbReference type="GO" id="GO:0005975">
    <property type="term" value="P:carbohydrate metabolic process"/>
    <property type="evidence" value="ECO:0007669"/>
    <property type="project" value="UniProtKB-ARBA"/>
</dbReference>
<dbReference type="InterPro" id="IPR013320">
    <property type="entry name" value="ConA-like_dom_sf"/>
</dbReference>